<proteinExistence type="inferred from homology"/>
<accession>A0A8T1QNU1</accession>
<dbReference type="InterPro" id="IPR029338">
    <property type="entry name" value="TSSC4"/>
</dbReference>
<keyword evidence="6" id="KW-0747">Spliceosome</keyword>
<evidence type="ECO:0000256" key="7">
    <source>
        <dbReference type="ARBA" id="ARBA00023187"/>
    </source>
</evidence>
<dbReference type="GO" id="GO:0005737">
    <property type="term" value="C:cytoplasm"/>
    <property type="evidence" value="ECO:0007669"/>
    <property type="project" value="UniProtKB-SubCell"/>
</dbReference>
<name>A0A8T1QNU1_CARIL</name>
<evidence type="ECO:0000256" key="9">
    <source>
        <dbReference type="ARBA" id="ARBA00035304"/>
    </source>
</evidence>
<dbReference type="Pfam" id="PF15264">
    <property type="entry name" value="TSSC4"/>
    <property type="match status" value="1"/>
</dbReference>
<dbReference type="GO" id="GO:0006397">
    <property type="term" value="P:mRNA processing"/>
    <property type="evidence" value="ECO:0007669"/>
    <property type="project" value="UniProtKB-KW"/>
</dbReference>
<feature type="compositionally biased region" description="Basic and acidic residues" evidence="11">
    <location>
        <begin position="97"/>
        <end position="107"/>
    </location>
</feature>
<dbReference type="GO" id="GO:0005681">
    <property type="term" value="C:spliceosomal complex"/>
    <property type="evidence" value="ECO:0007669"/>
    <property type="project" value="UniProtKB-KW"/>
</dbReference>
<keyword evidence="8" id="KW-0539">Nucleus</keyword>
<reference evidence="12" key="1">
    <citation type="submission" date="2020-12" db="EMBL/GenBank/DDBJ databases">
        <title>WGS assembly of Carya illinoinensis cv. Pawnee.</title>
        <authorList>
            <person name="Platts A."/>
            <person name="Shu S."/>
            <person name="Wright S."/>
            <person name="Barry K."/>
            <person name="Edger P."/>
            <person name="Pires J.C."/>
            <person name="Schmutz J."/>
        </authorList>
    </citation>
    <scope>NUCLEOTIDE SEQUENCE</scope>
    <source>
        <tissue evidence="12">Leaf</tissue>
    </source>
</reference>
<evidence type="ECO:0000256" key="2">
    <source>
        <dbReference type="ARBA" id="ARBA00004496"/>
    </source>
</evidence>
<comment type="function">
    <text evidence="10">Protein associated with the U5 snRNP, during its maturation and its post-splicing recycling and which is required for spliceosomal tri-snRNP complex assembly in the nucleus. Has a molecular sequestering activity and transiently hinders SNRNP200 binding sites for constitutive splicing factors that intervene later during the assembly of the spliceosome and splicing. Together with its molecular sequestering activity, may also function as a molecular adapter and placeholder, coordinating the assembly of the U5 snRNP and its association with the U4/U6 di-snRNP.</text>
</comment>
<evidence type="ECO:0000256" key="5">
    <source>
        <dbReference type="ARBA" id="ARBA00022664"/>
    </source>
</evidence>
<dbReference type="GO" id="GO:0008380">
    <property type="term" value="P:RNA splicing"/>
    <property type="evidence" value="ECO:0007669"/>
    <property type="project" value="UniProtKB-KW"/>
</dbReference>
<comment type="caution">
    <text evidence="12">The sequence shown here is derived from an EMBL/GenBank/DDBJ whole genome shotgun (WGS) entry which is preliminary data.</text>
</comment>
<evidence type="ECO:0000256" key="11">
    <source>
        <dbReference type="SAM" id="MobiDB-lite"/>
    </source>
</evidence>
<comment type="subcellular location">
    <subcellularLocation>
        <location evidence="2">Cytoplasm</location>
    </subcellularLocation>
    <subcellularLocation>
        <location evidence="1">Nucleus</location>
    </subcellularLocation>
</comment>
<feature type="region of interest" description="Disordered" evidence="11">
    <location>
        <begin position="87"/>
        <end position="120"/>
    </location>
</feature>
<sequence length="414" mass="46835">MEDSFKVRVDKIFGSLASSTPPATATTISSSSLWSLTDDEIQKREWIRDKTIPEPEFESFFCNSHGKGLQKFNSPMELRDELERDLEDLDDDDAGDEPQRRPSNKPEDNDDEEWNIKSSIGQDCTLDYEEDRDEYDKLAIGGEKAEHRLYMRDVTDYAIDVDSCNELPDSFEEVARDPRANHLAAKLRLREDAEAAQKIDSLRVSEKDITGGEHLQINTSEGGVNLKSILKRKEAQLDSKSEKRVRFELEYEDDCNGGVCNEANFSTQCYSSAVPDYVRNPSKYTHYTFDSSADMDEASNKQAYMDFLKLIKRSNNFQSQPDAFIDLPAVTFIPKRKTDDTIMAKKPAAALRQNEKDAVGSKFLHRRELPTGIAAGDVEAGEVCAMEEDETEPVADGRNSSQRLGRNYRTKSVV</sequence>
<evidence type="ECO:0000256" key="1">
    <source>
        <dbReference type="ARBA" id="ARBA00004123"/>
    </source>
</evidence>
<protein>
    <recommendedName>
        <fullName evidence="9">U5 small nuclear ribonucleoprotein TSSC4</fullName>
    </recommendedName>
</protein>
<organism evidence="12 13">
    <name type="scientific">Carya illinoinensis</name>
    <name type="common">Pecan</name>
    <dbReference type="NCBI Taxonomy" id="32201"/>
    <lineage>
        <taxon>Eukaryota</taxon>
        <taxon>Viridiplantae</taxon>
        <taxon>Streptophyta</taxon>
        <taxon>Embryophyta</taxon>
        <taxon>Tracheophyta</taxon>
        <taxon>Spermatophyta</taxon>
        <taxon>Magnoliopsida</taxon>
        <taxon>eudicotyledons</taxon>
        <taxon>Gunneridae</taxon>
        <taxon>Pentapetalae</taxon>
        <taxon>rosids</taxon>
        <taxon>fabids</taxon>
        <taxon>Fagales</taxon>
        <taxon>Juglandaceae</taxon>
        <taxon>Carya</taxon>
    </lineage>
</organism>
<dbReference type="EMBL" id="CM031812">
    <property type="protein sequence ID" value="KAG6656147.1"/>
    <property type="molecule type" value="Genomic_DNA"/>
</dbReference>
<keyword evidence="5" id="KW-0507">mRNA processing</keyword>
<evidence type="ECO:0000256" key="8">
    <source>
        <dbReference type="ARBA" id="ARBA00023242"/>
    </source>
</evidence>
<evidence type="ECO:0000256" key="4">
    <source>
        <dbReference type="ARBA" id="ARBA00022490"/>
    </source>
</evidence>
<dbReference type="PANTHER" id="PTHR13445:SF3">
    <property type="entry name" value="U5 SMALL NUCLEAR RIBONUCLEOPROTEIN TSSC4"/>
    <property type="match status" value="1"/>
</dbReference>
<evidence type="ECO:0000313" key="13">
    <source>
        <dbReference type="Proteomes" id="UP000811609"/>
    </source>
</evidence>
<dbReference type="PANTHER" id="PTHR13445">
    <property type="entry name" value="TUMOR SUPPRESSING SUBTRANSFERABLE CANDIDATE 4 TSSC4"/>
    <property type="match status" value="1"/>
</dbReference>
<comment type="similarity">
    <text evidence="3">Belongs to the TSSC4 family.</text>
</comment>
<keyword evidence="13" id="KW-1185">Reference proteome</keyword>
<evidence type="ECO:0000256" key="10">
    <source>
        <dbReference type="ARBA" id="ARBA00045970"/>
    </source>
</evidence>
<evidence type="ECO:0000256" key="3">
    <source>
        <dbReference type="ARBA" id="ARBA00010362"/>
    </source>
</evidence>
<gene>
    <name evidence="12" type="ORF">CIPAW_04G001500</name>
</gene>
<feature type="compositionally biased region" description="Acidic residues" evidence="11">
    <location>
        <begin position="87"/>
        <end position="96"/>
    </location>
</feature>
<dbReference type="Proteomes" id="UP000811609">
    <property type="component" value="Chromosome 4"/>
</dbReference>
<keyword evidence="4" id="KW-0963">Cytoplasm</keyword>
<dbReference type="AlphaFoldDB" id="A0A8T1QNU1"/>
<feature type="region of interest" description="Disordered" evidence="11">
    <location>
        <begin position="387"/>
        <end position="414"/>
    </location>
</feature>
<keyword evidence="7" id="KW-0508">mRNA splicing</keyword>
<evidence type="ECO:0000256" key="6">
    <source>
        <dbReference type="ARBA" id="ARBA00022728"/>
    </source>
</evidence>
<evidence type="ECO:0000313" key="12">
    <source>
        <dbReference type="EMBL" id="KAG6656147.1"/>
    </source>
</evidence>